<evidence type="ECO:0000259" key="3">
    <source>
        <dbReference type="Pfam" id="PF20148"/>
    </source>
</evidence>
<dbReference type="NCBIfam" id="TIGR03696">
    <property type="entry name" value="Rhs_assc_core"/>
    <property type="match status" value="1"/>
</dbReference>
<organism evidence="5 6">
    <name type="scientific">Burkholderia pseudomultivorans</name>
    <dbReference type="NCBI Taxonomy" id="1207504"/>
    <lineage>
        <taxon>Bacteria</taxon>
        <taxon>Pseudomonadati</taxon>
        <taxon>Pseudomonadota</taxon>
        <taxon>Betaproteobacteria</taxon>
        <taxon>Burkholderiales</taxon>
        <taxon>Burkholderiaceae</taxon>
        <taxon>Burkholderia</taxon>
        <taxon>Burkholderia cepacia complex</taxon>
    </lineage>
</organism>
<evidence type="ECO:0000313" key="5">
    <source>
        <dbReference type="EMBL" id="VWB74952.1"/>
    </source>
</evidence>
<dbReference type="PRINTS" id="PR00394">
    <property type="entry name" value="RHSPROTEIN"/>
</dbReference>
<dbReference type="Pfam" id="PF05488">
    <property type="entry name" value="PAAR_motif"/>
    <property type="match status" value="1"/>
</dbReference>
<gene>
    <name evidence="5" type="ORF">BPS26883_03567</name>
</gene>
<feature type="compositionally biased region" description="Acidic residues" evidence="2">
    <location>
        <begin position="1299"/>
        <end position="1308"/>
    </location>
</feature>
<name>A0A6P2LS32_9BURK</name>
<keyword evidence="1" id="KW-0677">Repeat</keyword>
<dbReference type="Gene3D" id="2.180.10.10">
    <property type="entry name" value="RHS repeat-associated core"/>
    <property type="match status" value="2"/>
</dbReference>
<accession>A0A6P2LS32</accession>
<dbReference type="RefSeq" id="WP_174902966.1">
    <property type="nucleotide sequence ID" value="NZ_CABVPP010000026.1"/>
</dbReference>
<evidence type="ECO:0000313" key="6">
    <source>
        <dbReference type="Proteomes" id="UP000494162"/>
    </source>
</evidence>
<feature type="domain" description="Teneurin-like YD-shell" evidence="4">
    <location>
        <begin position="1017"/>
        <end position="1268"/>
    </location>
</feature>
<reference evidence="5 6" key="1">
    <citation type="submission" date="2019-09" db="EMBL/GenBank/DDBJ databases">
        <authorList>
            <person name="Depoorter E."/>
        </authorList>
    </citation>
    <scope>NUCLEOTIDE SEQUENCE [LARGE SCALE GENOMIC DNA]</scope>
    <source>
        <strain evidence="5">LMG 26883</strain>
    </source>
</reference>
<dbReference type="Proteomes" id="UP000494162">
    <property type="component" value="Unassembled WGS sequence"/>
</dbReference>
<proteinExistence type="predicted"/>
<evidence type="ECO:0000256" key="1">
    <source>
        <dbReference type="ARBA" id="ARBA00022737"/>
    </source>
</evidence>
<dbReference type="CDD" id="cd14740">
    <property type="entry name" value="PAAR_4"/>
    <property type="match status" value="1"/>
</dbReference>
<dbReference type="EMBL" id="CABVPP010000026">
    <property type="protein sequence ID" value="VWB74952.1"/>
    <property type="molecule type" value="Genomic_DNA"/>
</dbReference>
<dbReference type="PANTHER" id="PTHR32305">
    <property type="match status" value="1"/>
</dbReference>
<evidence type="ECO:0000259" key="4">
    <source>
        <dbReference type="Pfam" id="PF25023"/>
    </source>
</evidence>
<feature type="domain" description="DUF6531" evidence="3">
    <location>
        <begin position="335"/>
        <end position="408"/>
    </location>
</feature>
<dbReference type="Pfam" id="PF20148">
    <property type="entry name" value="DUF6531"/>
    <property type="match status" value="1"/>
</dbReference>
<dbReference type="InterPro" id="IPR056823">
    <property type="entry name" value="TEN-like_YD-shell"/>
</dbReference>
<feature type="compositionally biased region" description="Basic and acidic residues" evidence="2">
    <location>
        <begin position="1"/>
        <end position="16"/>
    </location>
</feature>
<evidence type="ECO:0000256" key="2">
    <source>
        <dbReference type="SAM" id="MobiDB-lite"/>
    </source>
</evidence>
<dbReference type="PANTHER" id="PTHR32305:SF15">
    <property type="entry name" value="PROTEIN RHSA-RELATED"/>
    <property type="match status" value="1"/>
</dbReference>
<feature type="domain" description="Teneurin-like YD-shell" evidence="4">
    <location>
        <begin position="488"/>
        <end position="663"/>
    </location>
</feature>
<feature type="compositionally biased region" description="Basic and acidic residues" evidence="2">
    <location>
        <begin position="1318"/>
        <end position="1337"/>
    </location>
</feature>
<dbReference type="InterPro" id="IPR045351">
    <property type="entry name" value="DUF6531"/>
</dbReference>
<feature type="region of interest" description="Disordered" evidence="2">
    <location>
        <begin position="1"/>
        <end position="25"/>
    </location>
</feature>
<feature type="region of interest" description="Disordered" evidence="2">
    <location>
        <begin position="1298"/>
        <end position="1337"/>
    </location>
</feature>
<dbReference type="InterPro" id="IPR008727">
    <property type="entry name" value="PAAR_motif"/>
</dbReference>
<dbReference type="Pfam" id="PF25023">
    <property type="entry name" value="TEN_YD-shell"/>
    <property type="match status" value="2"/>
</dbReference>
<dbReference type="InterPro" id="IPR050708">
    <property type="entry name" value="T6SS_VgrG/RHS"/>
</dbReference>
<dbReference type="GeneID" id="93170597"/>
<dbReference type="InterPro" id="IPR022385">
    <property type="entry name" value="Rhs_assc_core"/>
</dbReference>
<protein>
    <submittedName>
        <fullName evidence="5">YD repeat-containing protein</fullName>
    </submittedName>
</protein>
<sequence length="1579" mass="175406">MSESEPRFTRASDPPESHATQSEAKADTACDALLDTVKSTFDPFKETFSSKGSTLHHVSEAVNSLASLQGMPSQLLNTGIAQIPLLDKVPGMPAATIGVPHLGTPHAHSHPPSNGFPLPSSGMTIGAGCLSVLVGGIPAARVLDIGFAPTCGGLTPYFDIQTGSSNTFIGGMRAARMGIDITRHCNPMGHVGKSGGEAESAAEKSEEAAQVSGRAKLLGRAGKAWGIGNAAVGPAAGAATAASDAKHHEDLAAAMTAAQTAADLAFMMLSNLMGKDPGIEPSMGTLLMGDPTVLIGGFPLPDAQMMWHGAKHGIGKKVRPKLPKWAQKLACESWGEPVSAVTGEIENNFTDYKTDGVEPFKWGRHYCSGWCERDGMLGYGFRHAWQHELQLLRTRAVYTDPRGTEYAFGKRADGIYSGYCQGYEIEQVDGRRFIVRHEVEGNLEFERDSATDRSAHCVGHIRDGTRSVLHWNEKGRLQSITQTDERGRTRRVIGFGYDGFGRILEVVLTDVGGEIHRIAHYGYDTSGCLANYRNALDSVSAYEYDSQRRIVRLTNANGYAFFYRYDHEGRCMESTGQDGMWHVRFEYQPGRTIVTEADGGKWTVLFNDVGTITRVVDPYGGAAEYVIAPSGRIVEEIDSGGRALRWLYDRLDRNIGRLDRFGNLWPGKDDLPNLPNPLAHTVSNSMLGLMWGDANDADLAGGVLLPRAVEHWTWGAATAAAQLPDEQREQRDVAGRVIRHTDMSGHAERFEYDAEDNLLRWFDQDGAATRYTRCSWNLLASEENARGETIRYRYTPRRNIASITDANGNETVYGYDLKNRLTSVIRHGQLRETYCYDGGDRLIEKHDGAGNWLLKFEIGNNGLPRERTLASGSKHVYEYDRFGMHTKASTNAHEITRTFDSRGRLTSDKRDGAGVTHEYDGHRLRRTACFGRFDVMYTPTAQGATSIRTLGGRAHCIQRGNDGRVLLQLGNGTQVCYTFDNKGRCTERVTWRTGAPAAFRRTAYEYSGAGELRRVSDSEKGDTHYQYDGAHRLVGEVCAGWQTRRYEYDPAGNLLSMPTCTRMHYADGNRLSTASHGQYRYNERNHLCEEIARDGRRTTFRYDSMDLLVGIEWSDRSDAWTAEYDGLCRQIIATTGDRSTAYYWSEDRLAAQIEPNGKLRVFVYVDATSLVPFMFIDYPGIDAPAASGNEYFVLCNQVGMPEWIEDGSGDVVWLAKEIDPYGTIVVAEGNSVEYDVRWPGHWLQRETGLHVNRFRSYSPMLGRYLQSDPLGLAGGINLYAYTANPVAVVDVLGLKAHDEGEEATEPSSEDATAAGQPQEKKLSAQQKRDEKRARQEAEREEIIANLRGQIEELEREKKDLASITGNMFGAGFVAETNRYNKIIDHEIPDLYEAINKVKGIRTRENEFTSTYSVETHMEMIKRYTLEGKKWVDEGTISQFPGGLDPARDPAGVVSQRDQLQWVNGNEKIDFYKYEKDKDGNYVFDAEGNKTYVLDANGRRITNLTYDHQISVARMYTHGATVTRPDGTVKKYPPGCDTDRATRDAFHDDHHNLEAMDRSANAKKGSDFNFKVKTGKNYLP</sequence>
<dbReference type="NCBIfam" id="TIGR01643">
    <property type="entry name" value="YD_repeat_2x"/>
    <property type="match status" value="4"/>
</dbReference>
<dbReference type="InterPro" id="IPR006530">
    <property type="entry name" value="YD"/>
</dbReference>